<protein>
    <recommendedName>
        <fullName evidence="2">histidine kinase</fullName>
        <ecNumber evidence="2">2.7.13.3</ecNumber>
    </recommendedName>
</protein>
<keyword evidence="9" id="KW-1185">Reference proteome</keyword>
<dbReference type="InterPro" id="IPR004358">
    <property type="entry name" value="Sig_transdc_His_kin-like_C"/>
</dbReference>
<reference evidence="8 9" key="1">
    <citation type="submission" date="2023-07" db="EMBL/GenBank/DDBJ databases">
        <title>Genomic Encyclopedia of Type Strains, Phase IV (KMG-IV): sequencing the most valuable type-strain genomes for metagenomic binning, comparative biology and taxonomic classification.</title>
        <authorList>
            <person name="Goeker M."/>
        </authorList>
    </citation>
    <scope>NUCLEOTIDE SEQUENCE [LARGE SCALE GENOMIC DNA]</scope>
    <source>
        <strain evidence="8 9">DSM 20694</strain>
    </source>
</reference>
<keyword evidence="6" id="KW-0472">Membrane</keyword>
<dbReference type="CDD" id="cd00082">
    <property type="entry name" value="HisKA"/>
    <property type="match status" value="1"/>
</dbReference>
<dbReference type="PROSITE" id="PS50109">
    <property type="entry name" value="HIS_KIN"/>
    <property type="match status" value="1"/>
</dbReference>
<keyword evidence="3" id="KW-0597">Phosphoprotein</keyword>
<dbReference type="EMBL" id="JAUSUF010000001">
    <property type="protein sequence ID" value="MDQ0148436.1"/>
    <property type="molecule type" value="Genomic_DNA"/>
</dbReference>
<gene>
    <name evidence="8" type="ORF">J2S18_000353</name>
</gene>
<keyword evidence="6" id="KW-0812">Transmembrane</keyword>
<dbReference type="Pfam" id="PF02518">
    <property type="entry name" value="HATPase_c"/>
    <property type="match status" value="1"/>
</dbReference>
<dbReference type="Proteomes" id="UP001228504">
    <property type="component" value="Unassembled WGS sequence"/>
</dbReference>
<evidence type="ECO:0000256" key="6">
    <source>
        <dbReference type="SAM" id="Phobius"/>
    </source>
</evidence>
<evidence type="ECO:0000313" key="8">
    <source>
        <dbReference type="EMBL" id="MDQ0148436.1"/>
    </source>
</evidence>
<keyword evidence="4" id="KW-0418">Kinase</keyword>
<dbReference type="InterPro" id="IPR003661">
    <property type="entry name" value="HisK_dim/P_dom"/>
</dbReference>
<dbReference type="CDD" id="cd00130">
    <property type="entry name" value="PAS"/>
    <property type="match status" value="1"/>
</dbReference>
<sequence>MNIKYKKNMKKNSFNIAILLLLAFIIFYKVFGINILFHYIIGIFCATFGISLSIVTLLRNTKGYYNYVGIGFLFIGIIEYIKILMSKTVERESDIRHIFIFVVSNNILLFLVILVAFILMKKKVTNIKCIKIYTILTLSIVFFNYFLANISKNEKEFLQLFFYVYIFKVILIIIDIVVVLKLRKDKNKVKYRYIYSYLIFTILYQCCYDIILRNNYNNIIFKADIFKYIAYFSIYEGIRNNVLNLAYYEMKSNLEKLRIKQSELNMKLKQRNTILNELKVIKKKSEKRYYDLIESFKDGLLIFNVGKLTYINEEALKILGFNYKEELLGKDIEFIIGIIWDETEIRDENLVHQIDLISFVKSLYKFKNKRKSIRELELHLVNNNEKRQILYIRDIAEINKYNKMRKEYEEYLREEEVKNKFYSNISHELRTPINVISSALTLNEVHLNNYNMESISKNNEVIKQNCLRLIRTINNFIDANKISEGYLRPNKKVYNLVEVIENVTIATNKYVKRINNSLIFDSSHEEVYLPVDKNMIERIMLNLLSNSVKHGENNKKIEVNINLQEYNVVITVRNNARLIENEEKKYMFDEFTKINKTLNRNKEGSGLGLFLSKTLIELHNGTINFKASKECGNKFTIKFPLEDLLDYDMGENSEIVTLNRKVDIEFSDIYL</sequence>
<evidence type="ECO:0000256" key="4">
    <source>
        <dbReference type="ARBA" id="ARBA00022777"/>
    </source>
</evidence>
<dbReference type="Gene3D" id="1.10.287.130">
    <property type="match status" value="1"/>
</dbReference>
<evidence type="ECO:0000256" key="1">
    <source>
        <dbReference type="ARBA" id="ARBA00000085"/>
    </source>
</evidence>
<accession>A0ABT9UP66</accession>
<dbReference type="InterPro" id="IPR036097">
    <property type="entry name" value="HisK_dim/P_sf"/>
</dbReference>
<evidence type="ECO:0000313" key="9">
    <source>
        <dbReference type="Proteomes" id="UP001228504"/>
    </source>
</evidence>
<feature type="transmembrane region" description="Helical" evidence="6">
    <location>
        <begin position="97"/>
        <end position="120"/>
    </location>
</feature>
<evidence type="ECO:0000256" key="3">
    <source>
        <dbReference type="ARBA" id="ARBA00022553"/>
    </source>
</evidence>
<dbReference type="Gene3D" id="3.30.565.10">
    <property type="entry name" value="Histidine kinase-like ATPase, C-terminal domain"/>
    <property type="match status" value="1"/>
</dbReference>
<feature type="transmembrane region" description="Helical" evidence="6">
    <location>
        <begin position="194"/>
        <end position="212"/>
    </location>
</feature>
<dbReference type="PRINTS" id="PR00344">
    <property type="entry name" value="BCTRLSENSOR"/>
</dbReference>
<feature type="transmembrane region" description="Helical" evidence="6">
    <location>
        <begin position="37"/>
        <end position="58"/>
    </location>
</feature>
<feature type="transmembrane region" description="Helical" evidence="6">
    <location>
        <begin position="132"/>
        <end position="148"/>
    </location>
</feature>
<dbReference type="InterPro" id="IPR000014">
    <property type="entry name" value="PAS"/>
</dbReference>
<feature type="domain" description="Histidine kinase" evidence="7">
    <location>
        <begin position="424"/>
        <end position="643"/>
    </location>
</feature>
<dbReference type="SMART" id="SM00387">
    <property type="entry name" value="HATPase_c"/>
    <property type="match status" value="1"/>
</dbReference>
<dbReference type="SUPFAM" id="SSF55874">
    <property type="entry name" value="ATPase domain of HSP90 chaperone/DNA topoisomerase II/histidine kinase"/>
    <property type="match status" value="1"/>
</dbReference>
<evidence type="ECO:0000259" key="7">
    <source>
        <dbReference type="PROSITE" id="PS50109"/>
    </source>
</evidence>
<dbReference type="Pfam" id="PF00512">
    <property type="entry name" value="HisKA"/>
    <property type="match status" value="1"/>
</dbReference>
<dbReference type="SMART" id="SM00388">
    <property type="entry name" value="HisKA"/>
    <property type="match status" value="1"/>
</dbReference>
<keyword evidence="5" id="KW-0902">Two-component regulatory system</keyword>
<dbReference type="RefSeq" id="WP_307482450.1">
    <property type="nucleotide sequence ID" value="NZ_JAUSUF010000001.1"/>
</dbReference>
<feature type="transmembrane region" description="Helical" evidence="6">
    <location>
        <begin position="65"/>
        <end position="85"/>
    </location>
</feature>
<keyword evidence="6" id="KW-1133">Transmembrane helix</keyword>
<feature type="transmembrane region" description="Helical" evidence="6">
    <location>
        <begin position="160"/>
        <end position="182"/>
    </location>
</feature>
<proteinExistence type="predicted"/>
<comment type="catalytic activity">
    <reaction evidence="1">
        <text>ATP + protein L-histidine = ADP + protein N-phospho-L-histidine.</text>
        <dbReference type="EC" id="2.7.13.3"/>
    </reaction>
</comment>
<keyword evidence="4" id="KW-0808">Transferase</keyword>
<name>A0ABT9UP66_9FIRM</name>
<dbReference type="PANTHER" id="PTHR43547:SF2">
    <property type="entry name" value="HYBRID SIGNAL TRANSDUCTION HISTIDINE KINASE C"/>
    <property type="match status" value="1"/>
</dbReference>
<evidence type="ECO:0000256" key="5">
    <source>
        <dbReference type="ARBA" id="ARBA00023012"/>
    </source>
</evidence>
<dbReference type="NCBIfam" id="TIGR00229">
    <property type="entry name" value="sensory_box"/>
    <property type="match status" value="1"/>
</dbReference>
<dbReference type="SUPFAM" id="SSF47384">
    <property type="entry name" value="Homodimeric domain of signal transducing histidine kinase"/>
    <property type="match status" value="1"/>
</dbReference>
<feature type="transmembrane region" description="Helical" evidence="6">
    <location>
        <begin position="12"/>
        <end position="31"/>
    </location>
</feature>
<dbReference type="InterPro" id="IPR036890">
    <property type="entry name" value="HATPase_C_sf"/>
</dbReference>
<dbReference type="Gene3D" id="3.30.450.20">
    <property type="entry name" value="PAS domain"/>
    <property type="match status" value="1"/>
</dbReference>
<dbReference type="InterPro" id="IPR005467">
    <property type="entry name" value="His_kinase_dom"/>
</dbReference>
<dbReference type="EC" id="2.7.13.3" evidence="2"/>
<comment type="caution">
    <text evidence="8">The sequence shown here is derived from an EMBL/GenBank/DDBJ whole genome shotgun (WGS) entry which is preliminary data.</text>
</comment>
<organism evidence="8 9">
    <name type="scientific">Eubacterium multiforme</name>
    <dbReference type="NCBI Taxonomy" id="83339"/>
    <lineage>
        <taxon>Bacteria</taxon>
        <taxon>Bacillati</taxon>
        <taxon>Bacillota</taxon>
        <taxon>Clostridia</taxon>
        <taxon>Eubacteriales</taxon>
        <taxon>Eubacteriaceae</taxon>
        <taxon>Eubacterium</taxon>
    </lineage>
</organism>
<dbReference type="PANTHER" id="PTHR43547">
    <property type="entry name" value="TWO-COMPONENT HISTIDINE KINASE"/>
    <property type="match status" value="1"/>
</dbReference>
<evidence type="ECO:0000256" key="2">
    <source>
        <dbReference type="ARBA" id="ARBA00012438"/>
    </source>
</evidence>
<dbReference type="InterPro" id="IPR003594">
    <property type="entry name" value="HATPase_dom"/>
</dbReference>
<dbReference type="Pfam" id="PF13188">
    <property type="entry name" value="PAS_8"/>
    <property type="match status" value="1"/>
</dbReference>